<feature type="compositionally biased region" description="Basic and acidic residues" evidence="1">
    <location>
        <begin position="55"/>
        <end position="64"/>
    </location>
</feature>
<proteinExistence type="predicted"/>
<evidence type="ECO:0000256" key="2">
    <source>
        <dbReference type="SAM" id="SignalP"/>
    </source>
</evidence>
<evidence type="ECO:0000313" key="4">
    <source>
        <dbReference type="Proteomes" id="UP000183471"/>
    </source>
</evidence>
<gene>
    <name evidence="3" type="ORF">SAMN05216402_2329</name>
</gene>
<feature type="chain" id="PRO_5047192737" description="Pentapeptide MXKDX repeat protein" evidence="2">
    <location>
        <begin position="24"/>
        <end position="83"/>
    </location>
</feature>
<keyword evidence="2" id="KW-0732">Signal</keyword>
<accession>A0ABY0TH82</accession>
<sequence>MKTIRSLFFSLLIAMGFSFAALAGEPNPAAIGSEPSKMKKADQNSSSKAMPGRDCPPEMTHEKNAQPAGTRHRGPQHTGVLKE</sequence>
<feature type="region of interest" description="Disordered" evidence="1">
    <location>
        <begin position="26"/>
        <end position="83"/>
    </location>
</feature>
<feature type="signal peptide" evidence="2">
    <location>
        <begin position="1"/>
        <end position="23"/>
    </location>
</feature>
<dbReference type="RefSeq" id="WP_074632652.1">
    <property type="nucleotide sequence ID" value="NZ_FNKY01000001.1"/>
</dbReference>
<evidence type="ECO:0000256" key="1">
    <source>
        <dbReference type="SAM" id="MobiDB-lite"/>
    </source>
</evidence>
<dbReference type="Proteomes" id="UP000183471">
    <property type="component" value="Unassembled WGS sequence"/>
</dbReference>
<reference evidence="3 4" key="1">
    <citation type="submission" date="2016-10" db="EMBL/GenBank/DDBJ databases">
        <authorList>
            <person name="Varghese N."/>
            <person name="Submissions S."/>
        </authorList>
    </citation>
    <scope>NUCLEOTIDE SEQUENCE [LARGE SCALE GENOMIC DNA]</scope>
    <source>
        <strain evidence="3 4">Nl1</strain>
    </source>
</reference>
<dbReference type="EMBL" id="FNKY01000001">
    <property type="protein sequence ID" value="SDQ79827.1"/>
    <property type="molecule type" value="Genomic_DNA"/>
</dbReference>
<evidence type="ECO:0008006" key="5">
    <source>
        <dbReference type="Google" id="ProtNLM"/>
    </source>
</evidence>
<comment type="caution">
    <text evidence="3">The sequence shown here is derived from an EMBL/GenBank/DDBJ whole genome shotgun (WGS) entry which is preliminary data.</text>
</comment>
<organism evidence="3 4">
    <name type="scientific">Nitrosospira multiformis</name>
    <dbReference type="NCBI Taxonomy" id="1231"/>
    <lineage>
        <taxon>Bacteria</taxon>
        <taxon>Pseudomonadati</taxon>
        <taxon>Pseudomonadota</taxon>
        <taxon>Betaproteobacteria</taxon>
        <taxon>Nitrosomonadales</taxon>
        <taxon>Nitrosomonadaceae</taxon>
        <taxon>Nitrosospira</taxon>
    </lineage>
</organism>
<evidence type="ECO:0000313" key="3">
    <source>
        <dbReference type="EMBL" id="SDQ79827.1"/>
    </source>
</evidence>
<name>A0ABY0TH82_9PROT</name>
<protein>
    <recommendedName>
        <fullName evidence="5">Pentapeptide MXKDX repeat protein</fullName>
    </recommendedName>
</protein>
<keyword evidence="4" id="KW-1185">Reference proteome</keyword>